<dbReference type="RefSeq" id="WP_183589038.1">
    <property type="nucleotide sequence ID" value="NZ_JACHCA010000013.1"/>
</dbReference>
<sequence length="365" mass="41818">MYFLQLPDYNPLTGVNTNKHGKFPFLSSLSGLFEPAASTFEYQRSFPFERIETDEQQVFYVSEPNLAKVFKNKVAEHNEILLETTRPITEEYTKELMQLFYKGYLLGLDGFNTEIGPAFPSLGLSHQKEMLEQFMEYCQRDLYFEGFAIPQLLHNLGYIQACLVRAFKEYKNLSLLTTKAEPVQIPKTLPENTSVQAPITTDTKSALSKIPLKYPVGDIISVWLVLLDMPKCKSLSLTQEFQTESDVAELLGSMFTDISGEPGKLPNSTHRFYELPLDYQPILYLLMHATYKLNYTYTRLPLEEYSKCLKATFSVYDAIELNYMPGNFTKKQPVAIAAIKELENSPYAKNTLQILSKIPNYRITV</sequence>
<evidence type="ECO:0000313" key="2">
    <source>
        <dbReference type="Proteomes" id="UP000548326"/>
    </source>
</evidence>
<proteinExistence type="predicted"/>
<name>A0A841JP85_9SPHI</name>
<dbReference type="Proteomes" id="UP000548326">
    <property type="component" value="Unassembled WGS sequence"/>
</dbReference>
<protein>
    <submittedName>
        <fullName evidence="1">Uncharacterized protein</fullName>
    </submittedName>
</protein>
<evidence type="ECO:0000313" key="1">
    <source>
        <dbReference type="EMBL" id="MBB6130135.1"/>
    </source>
</evidence>
<comment type="caution">
    <text evidence="1">The sequence shown here is derived from an EMBL/GenBank/DDBJ whole genome shotgun (WGS) entry which is preliminary data.</text>
</comment>
<reference evidence="1 2" key="1">
    <citation type="submission" date="2020-08" db="EMBL/GenBank/DDBJ databases">
        <title>Genomic Encyclopedia of Type Strains, Phase IV (KMG-V): Genome sequencing to study the core and pangenomes of soil and plant-associated prokaryotes.</title>
        <authorList>
            <person name="Whitman W."/>
        </authorList>
    </citation>
    <scope>NUCLEOTIDE SEQUENCE [LARGE SCALE GENOMIC DNA]</scope>
    <source>
        <strain evidence="1 2">MP601</strain>
    </source>
</reference>
<gene>
    <name evidence="1" type="ORF">HDF22_004274</name>
</gene>
<accession>A0A841JP85</accession>
<organism evidence="1 2">
    <name type="scientific">Mucilaginibacter lappiensis</name>
    <dbReference type="NCBI Taxonomy" id="354630"/>
    <lineage>
        <taxon>Bacteria</taxon>
        <taxon>Pseudomonadati</taxon>
        <taxon>Bacteroidota</taxon>
        <taxon>Sphingobacteriia</taxon>
        <taxon>Sphingobacteriales</taxon>
        <taxon>Sphingobacteriaceae</taxon>
        <taxon>Mucilaginibacter</taxon>
    </lineage>
</organism>
<dbReference type="AlphaFoldDB" id="A0A841JP85"/>
<dbReference type="EMBL" id="JACHCA010000013">
    <property type="protein sequence ID" value="MBB6130135.1"/>
    <property type="molecule type" value="Genomic_DNA"/>
</dbReference>